<evidence type="ECO:0000256" key="2">
    <source>
        <dbReference type="SAM" id="Phobius"/>
    </source>
</evidence>
<keyword evidence="2" id="KW-1133">Transmembrane helix</keyword>
<accession>A0A517Z6S4</accession>
<organism evidence="3 4">
    <name type="scientific">Maioricimonas rarisocia</name>
    <dbReference type="NCBI Taxonomy" id="2528026"/>
    <lineage>
        <taxon>Bacteria</taxon>
        <taxon>Pseudomonadati</taxon>
        <taxon>Planctomycetota</taxon>
        <taxon>Planctomycetia</taxon>
        <taxon>Planctomycetales</taxon>
        <taxon>Planctomycetaceae</taxon>
        <taxon>Maioricimonas</taxon>
    </lineage>
</organism>
<dbReference type="AlphaFoldDB" id="A0A517Z6S4"/>
<feature type="transmembrane region" description="Helical" evidence="2">
    <location>
        <begin position="351"/>
        <end position="371"/>
    </location>
</feature>
<feature type="transmembrane region" description="Helical" evidence="2">
    <location>
        <begin position="285"/>
        <end position="304"/>
    </location>
</feature>
<evidence type="ECO:0000313" key="3">
    <source>
        <dbReference type="EMBL" id="QDU38139.1"/>
    </source>
</evidence>
<feature type="transmembrane region" description="Helical" evidence="2">
    <location>
        <begin position="243"/>
        <end position="273"/>
    </location>
</feature>
<dbReference type="EMBL" id="CP036275">
    <property type="protein sequence ID" value="QDU38139.1"/>
    <property type="molecule type" value="Genomic_DNA"/>
</dbReference>
<dbReference type="InterPro" id="IPR011990">
    <property type="entry name" value="TPR-like_helical_dom_sf"/>
</dbReference>
<keyword evidence="4" id="KW-1185">Reference proteome</keyword>
<protein>
    <recommendedName>
        <fullName evidence="5">Tetratricopeptide repeat protein</fullName>
    </recommendedName>
</protein>
<sequence length="1102" mass="119575">MGQATGDSGGPPPEKSDSGDETQPQPGEASNPEPATPATTDPPDDSRKKPSETPSMAPPEDQRPDDDLPEWEPLTPELVEDEAIRGDFMLRWAVVLLALLLGWSKLDDSRVLVQIRSGEYMAGHGILPPATDVFSATAESRPWINLSWGSDLVLAGLHGVTGPAGLTLLCAIVAAVAFGILVHISVPGLSTWWGSICAAIAVVACFPLLSAGPGLWDVLGIVLLMALVESARQRGSSKRLWMAVPLLLIWSNLSGQAFLGAGILLLVALGWTLGRRPPENGTGQVSVGTVWMVAVAGLIALMVHPFHWRVLTAPSLMYGVTLPEIRAYGTAIEAFPFLYEPVYSAAFWNELSMFGVAAVAMAAISALALVLNIRRAGAERILLFAGMNAYGLLSGQGLVLASLVNAVLANLNAQEFFRANFRQEYTVDTWELLYSRAGRAVTVLALFALGYLAISGRMAIENGRRVGFGWSDELAQAIEGYGAAFDDAYDDRTFNFRPSQGDLLIWVGQRPFVDSRLALYGKGDENLLAVHRELRRAIIGAGPEAADPVNWRDVLDRYRILQAAPRLSGELPDHPTFLQLLIDPNWAMTSLEASTAVFCRRDLAVQPLPLEDGTLGGAPLLEYLEAHLMADFATHAFRGDALDVDPTLQRPRWPRPPTFYDRYLWLRPETRPASIQLARHYDAILSSFLGQMRATDALALAELVIRNARVGLAEDPDSFEGYRLLARAYIYLASQEGQIRQAFGGQTPDLLRQRQSAFALSHALICNPDAERIHYALFEHHFNAGRADLALRHLSEFERITGQLTPLAKDAPEFAAQQEQMVQIRDQLRERVGLVSTAVEDALAQGAPRLQVVAQAMEQGCPGEALRLLEEDLVSLSGDIAAQLLYVRLLMESGRTEDAWERAESLDGRVPEQLVSVYTDWLSATAEINLAADNYPRALELWDRAARALSVSRVNSLLASSPMVQIVPDSLPGYPVVRSRLAADVALEHSLQWGTIEVIKAVVELEQGGTGAARRILADLLEIDPESPLRPVAAVYLSGLTGEDVPVAPPADETDDADEAVETTATDTEQAMPDDAASGNSTQSQLSDGPPPAPPLPEELPE</sequence>
<name>A0A517Z6S4_9PLAN</name>
<feature type="compositionally biased region" description="Acidic residues" evidence="1">
    <location>
        <begin position="1052"/>
        <end position="1061"/>
    </location>
</feature>
<keyword evidence="2" id="KW-0472">Membrane</keyword>
<gene>
    <name evidence="3" type="ORF">Mal4_24610</name>
</gene>
<evidence type="ECO:0000256" key="1">
    <source>
        <dbReference type="SAM" id="MobiDB-lite"/>
    </source>
</evidence>
<dbReference type="OrthoDB" id="213198at2"/>
<evidence type="ECO:0000313" key="4">
    <source>
        <dbReference type="Proteomes" id="UP000320496"/>
    </source>
</evidence>
<dbReference type="KEGG" id="mri:Mal4_24610"/>
<feature type="transmembrane region" description="Helical" evidence="2">
    <location>
        <begin position="164"/>
        <end position="184"/>
    </location>
</feature>
<reference evidence="3 4" key="1">
    <citation type="submission" date="2019-02" db="EMBL/GenBank/DDBJ databases">
        <title>Deep-cultivation of Planctomycetes and their phenomic and genomic characterization uncovers novel biology.</title>
        <authorList>
            <person name="Wiegand S."/>
            <person name="Jogler M."/>
            <person name="Boedeker C."/>
            <person name="Pinto D."/>
            <person name="Vollmers J."/>
            <person name="Rivas-Marin E."/>
            <person name="Kohn T."/>
            <person name="Peeters S.H."/>
            <person name="Heuer A."/>
            <person name="Rast P."/>
            <person name="Oberbeckmann S."/>
            <person name="Bunk B."/>
            <person name="Jeske O."/>
            <person name="Meyerdierks A."/>
            <person name="Storesund J.E."/>
            <person name="Kallscheuer N."/>
            <person name="Luecker S."/>
            <person name="Lage O.M."/>
            <person name="Pohl T."/>
            <person name="Merkel B.J."/>
            <person name="Hornburger P."/>
            <person name="Mueller R.-W."/>
            <person name="Bruemmer F."/>
            <person name="Labrenz M."/>
            <person name="Spormann A.M."/>
            <person name="Op den Camp H."/>
            <person name="Overmann J."/>
            <person name="Amann R."/>
            <person name="Jetten M.S.M."/>
            <person name="Mascher T."/>
            <person name="Medema M.H."/>
            <person name="Devos D.P."/>
            <person name="Kaster A.-K."/>
            <person name="Ovreas L."/>
            <person name="Rohde M."/>
            <person name="Galperin M.Y."/>
            <person name="Jogler C."/>
        </authorList>
    </citation>
    <scope>NUCLEOTIDE SEQUENCE [LARGE SCALE GENOMIC DNA]</scope>
    <source>
        <strain evidence="3 4">Mal4</strain>
    </source>
</reference>
<evidence type="ECO:0008006" key="5">
    <source>
        <dbReference type="Google" id="ProtNLM"/>
    </source>
</evidence>
<dbReference type="RefSeq" id="WP_145369453.1">
    <property type="nucleotide sequence ID" value="NZ_CP036275.1"/>
</dbReference>
<keyword evidence="2" id="KW-0812">Transmembrane</keyword>
<feature type="compositionally biased region" description="Polar residues" evidence="1">
    <location>
        <begin position="1078"/>
        <end position="1087"/>
    </location>
</feature>
<dbReference type="Gene3D" id="1.25.40.10">
    <property type="entry name" value="Tetratricopeptide repeat domain"/>
    <property type="match status" value="1"/>
</dbReference>
<feature type="region of interest" description="Disordered" evidence="1">
    <location>
        <begin position="1"/>
        <end position="72"/>
    </location>
</feature>
<feature type="compositionally biased region" description="Pro residues" evidence="1">
    <location>
        <begin position="1089"/>
        <end position="1102"/>
    </location>
</feature>
<dbReference type="Proteomes" id="UP000320496">
    <property type="component" value="Chromosome"/>
</dbReference>
<feature type="transmembrane region" description="Helical" evidence="2">
    <location>
        <begin position="392"/>
        <end position="413"/>
    </location>
</feature>
<feature type="region of interest" description="Disordered" evidence="1">
    <location>
        <begin position="1043"/>
        <end position="1102"/>
    </location>
</feature>
<proteinExistence type="predicted"/>
<feature type="transmembrane region" description="Helical" evidence="2">
    <location>
        <begin position="191"/>
        <end position="209"/>
    </location>
</feature>